<feature type="binding site" evidence="7">
    <location>
        <position position="96"/>
    </location>
    <ligand>
        <name>phosphoenolpyruvate</name>
        <dbReference type="ChEBI" id="CHEBI:58702"/>
    </ligand>
</feature>
<dbReference type="CDD" id="cd01556">
    <property type="entry name" value="EPSP_synthase"/>
    <property type="match status" value="1"/>
</dbReference>
<comment type="subcellular location">
    <subcellularLocation>
        <location evidence="7">Cytoplasm</location>
    </subcellularLocation>
</comment>
<keyword evidence="4 7" id="KW-0808">Transferase</keyword>
<dbReference type="InterPro" id="IPR001986">
    <property type="entry name" value="Enolpyruvate_Tfrase_dom"/>
</dbReference>
<feature type="binding site" evidence="7">
    <location>
        <position position="350"/>
    </location>
    <ligand>
        <name>phosphoenolpyruvate</name>
        <dbReference type="ChEBI" id="CHEBI:58702"/>
    </ligand>
</feature>
<comment type="subunit">
    <text evidence="7">Monomer.</text>
</comment>
<feature type="binding site" evidence="7">
    <location>
        <position position="173"/>
    </location>
    <ligand>
        <name>3-phosphoshikimate</name>
        <dbReference type="ChEBI" id="CHEBI:145989"/>
    </ligand>
</feature>
<feature type="binding site" evidence="7">
    <location>
        <position position="319"/>
    </location>
    <ligand>
        <name>3-phosphoshikimate</name>
        <dbReference type="ChEBI" id="CHEBI:145989"/>
    </ligand>
</feature>
<dbReference type="RefSeq" id="WP_249296966.1">
    <property type="nucleotide sequence ID" value="NZ_JACRSX010000001.1"/>
</dbReference>
<feature type="binding site" evidence="7">
    <location>
        <position position="124"/>
    </location>
    <ligand>
        <name>phosphoenolpyruvate</name>
        <dbReference type="ChEBI" id="CHEBI:58702"/>
    </ligand>
</feature>
<evidence type="ECO:0000256" key="2">
    <source>
        <dbReference type="ARBA" id="ARBA00009948"/>
    </source>
</evidence>
<dbReference type="EC" id="2.5.1.19" evidence="7"/>
<organism evidence="9 10">
    <name type="scientific">Jutongia huaianensis</name>
    <dbReference type="NCBI Taxonomy" id="2763668"/>
    <lineage>
        <taxon>Bacteria</taxon>
        <taxon>Bacillati</taxon>
        <taxon>Bacillota</taxon>
        <taxon>Clostridia</taxon>
        <taxon>Lachnospirales</taxon>
        <taxon>Lachnospiraceae</taxon>
        <taxon>Jutongia</taxon>
    </lineage>
</organism>
<evidence type="ECO:0000256" key="7">
    <source>
        <dbReference type="HAMAP-Rule" id="MF_00210"/>
    </source>
</evidence>
<dbReference type="PIRSF" id="PIRSF000505">
    <property type="entry name" value="EPSPS"/>
    <property type="match status" value="1"/>
</dbReference>
<evidence type="ECO:0000256" key="4">
    <source>
        <dbReference type="ARBA" id="ARBA00022679"/>
    </source>
</evidence>
<evidence type="ECO:0000313" key="10">
    <source>
        <dbReference type="Proteomes" id="UP000606193"/>
    </source>
</evidence>
<comment type="function">
    <text evidence="7">Catalyzes the transfer of the enolpyruvyl moiety of phosphoenolpyruvate (PEP) to the 5-hydroxyl of shikimate-3-phosphate (S3P) to produce enolpyruvyl shikimate-3-phosphate and inorganic phosphate.</text>
</comment>
<name>A0ABR7MXX7_9FIRM</name>
<feature type="binding site" evidence="7">
    <location>
        <position position="346"/>
    </location>
    <ligand>
        <name>3-phosphoshikimate</name>
        <dbReference type="ChEBI" id="CHEBI:145989"/>
    </ligand>
</feature>
<keyword evidence="5 7" id="KW-0057">Aromatic amino acid biosynthesis</keyword>
<keyword evidence="10" id="KW-1185">Reference proteome</keyword>
<dbReference type="InterPro" id="IPR006264">
    <property type="entry name" value="EPSP_synthase"/>
</dbReference>
<feature type="binding site" evidence="7">
    <location>
        <position position="416"/>
    </location>
    <ligand>
        <name>phosphoenolpyruvate</name>
        <dbReference type="ChEBI" id="CHEBI:58702"/>
    </ligand>
</feature>
<accession>A0ABR7MXX7</accession>
<dbReference type="Gene3D" id="3.65.10.10">
    <property type="entry name" value="Enolpyruvate transferase domain"/>
    <property type="match status" value="2"/>
</dbReference>
<evidence type="ECO:0000256" key="5">
    <source>
        <dbReference type="ARBA" id="ARBA00023141"/>
    </source>
</evidence>
<dbReference type="Pfam" id="PF00275">
    <property type="entry name" value="EPSP_synthase"/>
    <property type="match status" value="1"/>
</dbReference>
<feature type="binding site" evidence="7">
    <location>
        <position position="24"/>
    </location>
    <ligand>
        <name>3-phosphoshikimate</name>
        <dbReference type="ChEBI" id="CHEBI:145989"/>
    </ligand>
</feature>
<comment type="pathway">
    <text evidence="1 7">Metabolic intermediate biosynthesis; chorismate biosynthesis; chorismate from D-erythrose 4-phosphate and phosphoenolpyruvate: step 6/7.</text>
</comment>
<dbReference type="InterPro" id="IPR036968">
    <property type="entry name" value="Enolpyruvate_Tfrase_sf"/>
</dbReference>
<feature type="binding site" evidence="7">
    <location>
        <position position="172"/>
    </location>
    <ligand>
        <name>3-phosphoshikimate</name>
        <dbReference type="ChEBI" id="CHEBI:145989"/>
    </ligand>
</feature>
<dbReference type="SUPFAM" id="SSF55205">
    <property type="entry name" value="EPT/RTPC-like"/>
    <property type="match status" value="1"/>
</dbReference>
<feature type="domain" description="Enolpyruvate transferase" evidence="8">
    <location>
        <begin position="16"/>
        <end position="425"/>
    </location>
</feature>
<feature type="active site" description="Proton acceptor" evidence="7">
    <location>
        <position position="319"/>
    </location>
</feature>
<feature type="binding site" evidence="7">
    <location>
        <position position="23"/>
    </location>
    <ligand>
        <name>3-phosphoshikimate</name>
        <dbReference type="ChEBI" id="CHEBI:145989"/>
    </ligand>
</feature>
<comment type="similarity">
    <text evidence="2 7">Belongs to the EPSP synthase family.</text>
</comment>
<keyword evidence="7" id="KW-0963">Cytoplasm</keyword>
<sequence length="431" mass="47677">MQMYEVKKLPHHPKLDVTVPGSKSMTNRALLLAALAEGESTVSGILFSDDSNVFLQALKDVGFTLQIDMPEKRVMIQGKGGRLPRSQANIYVGSAGTAARFLTAMAAMSDGEFRFDASAQMKKRPMADLLKALEDLGAGIQYLCEEGTFPVRVSGMGYRQPKAQVSINIDKSSQFLSALLMTAPIQFDELEIQLTGTRSALSYVKMTEQMMKQFGHAGVIREADDRYRVIAQGGYHARDYMVEPDVSAACYFYAMAAVTGGECLVRNMRQDSLQGDMKFLQVLEQMGCQLSWGEKGLVLTGPEPGHLKGIEVDMSDFSDQTLTLAAIAPYADSPVHIRNVGHIRGQECDRLHAICENLGRMNVRCEEYEDGVKIYPGMPQPAEIETYQDHRVAMAFAVTGVRADGIVISDPMCCRKTFENYFEVLDDLTKR</sequence>
<comment type="caution">
    <text evidence="7">Lacks conserved residue(s) required for the propagation of feature annotation.</text>
</comment>
<reference evidence="9 10" key="1">
    <citation type="submission" date="2020-08" db="EMBL/GenBank/DDBJ databases">
        <title>Genome public.</title>
        <authorList>
            <person name="Liu C."/>
            <person name="Sun Q."/>
        </authorList>
    </citation>
    <scope>NUCLEOTIDE SEQUENCE [LARGE SCALE GENOMIC DNA]</scope>
    <source>
        <strain evidence="9 10">NSJ-37</strain>
    </source>
</reference>
<evidence type="ECO:0000256" key="1">
    <source>
        <dbReference type="ARBA" id="ARBA00004811"/>
    </source>
</evidence>
<feature type="binding site" evidence="7">
    <location>
        <position position="23"/>
    </location>
    <ligand>
        <name>phosphoenolpyruvate</name>
        <dbReference type="ChEBI" id="CHEBI:58702"/>
    </ligand>
</feature>
<feature type="binding site" evidence="7">
    <location>
        <position position="174"/>
    </location>
    <ligand>
        <name>phosphoenolpyruvate</name>
        <dbReference type="ChEBI" id="CHEBI:58702"/>
    </ligand>
</feature>
<dbReference type="NCBIfam" id="TIGR01356">
    <property type="entry name" value="aroA"/>
    <property type="match status" value="1"/>
</dbReference>
<comment type="catalytic activity">
    <reaction evidence="6">
        <text>3-phosphoshikimate + phosphoenolpyruvate = 5-O-(1-carboxyvinyl)-3-phosphoshikimate + phosphate</text>
        <dbReference type="Rhea" id="RHEA:21256"/>
        <dbReference type="ChEBI" id="CHEBI:43474"/>
        <dbReference type="ChEBI" id="CHEBI:57701"/>
        <dbReference type="ChEBI" id="CHEBI:58702"/>
        <dbReference type="ChEBI" id="CHEBI:145989"/>
        <dbReference type="EC" id="2.5.1.19"/>
    </reaction>
    <physiologicalReaction direction="left-to-right" evidence="6">
        <dbReference type="Rhea" id="RHEA:21257"/>
    </physiologicalReaction>
</comment>
<dbReference type="Proteomes" id="UP000606193">
    <property type="component" value="Unassembled WGS sequence"/>
</dbReference>
<evidence type="ECO:0000256" key="6">
    <source>
        <dbReference type="ARBA" id="ARBA00044633"/>
    </source>
</evidence>
<keyword evidence="3 7" id="KW-0028">Amino-acid biosynthesis</keyword>
<dbReference type="EMBL" id="JACRSX010000001">
    <property type="protein sequence ID" value="MBC8561242.1"/>
    <property type="molecule type" value="Genomic_DNA"/>
</dbReference>
<evidence type="ECO:0000259" key="8">
    <source>
        <dbReference type="Pfam" id="PF00275"/>
    </source>
</evidence>
<dbReference type="InterPro" id="IPR013792">
    <property type="entry name" value="RNA3'P_cycl/enolpyr_Trfase_a/b"/>
</dbReference>
<comment type="caution">
    <text evidence="9">The sequence shown here is derived from an EMBL/GenBank/DDBJ whole genome shotgun (WGS) entry which is preliminary data.</text>
</comment>
<dbReference type="PANTHER" id="PTHR21090:SF5">
    <property type="entry name" value="PENTAFUNCTIONAL AROM POLYPEPTIDE"/>
    <property type="match status" value="1"/>
</dbReference>
<protein>
    <recommendedName>
        <fullName evidence="7">3-phosphoshikimate 1-carboxyvinyltransferase</fullName>
        <ecNumber evidence="7">2.5.1.19</ecNumber>
    </recommendedName>
    <alternativeName>
        <fullName evidence="7">5-enolpyruvylshikimate-3-phosphate synthase</fullName>
        <shortName evidence="7">EPSP synthase</shortName>
        <shortName evidence="7">EPSPS</shortName>
    </alternativeName>
</protein>
<evidence type="ECO:0000313" key="9">
    <source>
        <dbReference type="EMBL" id="MBC8561242.1"/>
    </source>
</evidence>
<evidence type="ECO:0000256" key="3">
    <source>
        <dbReference type="ARBA" id="ARBA00022605"/>
    </source>
</evidence>
<dbReference type="GO" id="GO:0003866">
    <property type="term" value="F:3-phosphoshikimate 1-carboxyvinyltransferase activity"/>
    <property type="evidence" value="ECO:0007669"/>
    <property type="project" value="UniProtKB-EC"/>
</dbReference>
<gene>
    <name evidence="7 9" type="primary">aroA</name>
    <name evidence="9" type="ORF">H8704_01110</name>
</gene>
<feature type="binding site" evidence="7">
    <location>
        <position position="391"/>
    </location>
    <ligand>
        <name>phosphoenolpyruvate</name>
        <dbReference type="ChEBI" id="CHEBI:58702"/>
    </ligand>
</feature>
<proteinExistence type="inferred from homology"/>
<feature type="binding site" evidence="7">
    <location>
        <position position="174"/>
    </location>
    <ligand>
        <name>3-phosphoshikimate</name>
        <dbReference type="ChEBI" id="CHEBI:145989"/>
    </ligand>
</feature>
<dbReference type="PANTHER" id="PTHR21090">
    <property type="entry name" value="AROM/DEHYDROQUINATE SYNTHASE"/>
    <property type="match status" value="1"/>
</dbReference>
<feature type="binding site" evidence="7">
    <location>
        <position position="28"/>
    </location>
    <ligand>
        <name>3-phosphoshikimate</name>
        <dbReference type="ChEBI" id="CHEBI:145989"/>
    </ligand>
</feature>
<dbReference type="HAMAP" id="MF_00210">
    <property type="entry name" value="EPSP_synth"/>
    <property type="match status" value="1"/>
</dbReference>